<accession>A0A8H6HLT4</accession>
<keyword evidence="2" id="KW-1185">Reference proteome</keyword>
<gene>
    <name evidence="1" type="ORF">DFP72DRAFT_556637</name>
</gene>
<name>A0A8H6HLT4_9AGAR</name>
<dbReference type="Proteomes" id="UP000521943">
    <property type="component" value="Unassembled WGS sequence"/>
</dbReference>
<evidence type="ECO:0008006" key="3">
    <source>
        <dbReference type="Google" id="ProtNLM"/>
    </source>
</evidence>
<dbReference type="AlphaFoldDB" id="A0A8H6HLT4"/>
<dbReference type="OrthoDB" id="2688364at2759"/>
<proteinExistence type="predicted"/>
<protein>
    <recommendedName>
        <fullName evidence="3">F-box domain-containing protein</fullName>
    </recommendedName>
</protein>
<comment type="caution">
    <text evidence="1">The sequence shown here is derived from an EMBL/GenBank/DDBJ whole genome shotgun (WGS) entry which is preliminary data.</text>
</comment>
<organism evidence="1 2">
    <name type="scientific">Ephemerocybe angulata</name>
    <dbReference type="NCBI Taxonomy" id="980116"/>
    <lineage>
        <taxon>Eukaryota</taxon>
        <taxon>Fungi</taxon>
        <taxon>Dikarya</taxon>
        <taxon>Basidiomycota</taxon>
        <taxon>Agaricomycotina</taxon>
        <taxon>Agaricomycetes</taxon>
        <taxon>Agaricomycetidae</taxon>
        <taxon>Agaricales</taxon>
        <taxon>Agaricineae</taxon>
        <taxon>Psathyrellaceae</taxon>
        <taxon>Ephemerocybe</taxon>
    </lineage>
</organism>
<evidence type="ECO:0000313" key="2">
    <source>
        <dbReference type="Proteomes" id="UP000521943"/>
    </source>
</evidence>
<reference evidence="1 2" key="1">
    <citation type="submission" date="2020-07" db="EMBL/GenBank/DDBJ databases">
        <title>Comparative genomics of pyrophilous fungi reveals a link between fire events and developmental genes.</title>
        <authorList>
            <consortium name="DOE Joint Genome Institute"/>
            <person name="Steindorff A.S."/>
            <person name="Carver A."/>
            <person name="Calhoun S."/>
            <person name="Stillman K."/>
            <person name="Liu H."/>
            <person name="Lipzen A."/>
            <person name="Pangilinan J."/>
            <person name="Labutti K."/>
            <person name="Bruns T.D."/>
            <person name="Grigoriev I.V."/>
        </authorList>
    </citation>
    <scope>NUCLEOTIDE SEQUENCE [LARGE SCALE GENOMIC DNA]</scope>
    <source>
        <strain evidence="1 2">CBS 144469</strain>
    </source>
</reference>
<evidence type="ECO:0000313" key="1">
    <source>
        <dbReference type="EMBL" id="KAF6748717.1"/>
    </source>
</evidence>
<dbReference type="EMBL" id="JACGCI010000069">
    <property type="protein sequence ID" value="KAF6748717.1"/>
    <property type="molecule type" value="Genomic_DNA"/>
</dbReference>
<sequence>MASSRVARPAGPRLSTIEDTPSDVWYEIAALSYPPEIASLQSTCRALKGLLFQRQVWGAALKAMCRQNHLFEPSYPIQQMTVAAIQRCALGPYVFKRMVHRHSSVVARMESAQSLMKNPATKPVDVTARIKFRNQPKPDGSGTGVYLVPGGRFMVTFDGSALTLWDIGVAGGPPTKPSEVTQIAFPPGTFPMHGADNPMANTAGPGISVRIRGDILRVVIAYGRGTVVAKAFDLVSINTNPAFTLLGSLSIDASREEHIPCCKELDQHDDRALITVGNGTSRDFIIWNFVQSTFSVVDGTNTQIVASYKVSTYSITVSSPRTTILLTAISVLHFRFSSPRLTSSSFWGMALLLG</sequence>